<proteinExistence type="predicted"/>
<reference evidence="1" key="1">
    <citation type="journal article" date="2022" name="Int. J. Mol. Sci.">
        <title>Draft Genome of Tanacetum Coccineum: Genomic Comparison of Closely Related Tanacetum-Family Plants.</title>
        <authorList>
            <person name="Yamashiro T."/>
            <person name="Shiraishi A."/>
            <person name="Nakayama K."/>
            <person name="Satake H."/>
        </authorList>
    </citation>
    <scope>NUCLEOTIDE SEQUENCE</scope>
</reference>
<gene>
    <name evidence="1" type="ORF">Tco_0769081</name>
</gene>
<protein>
    <submittedName>
        <fullName evidence="1">Uncharacterized protein</fullName>
    </submittedName>
</protein>
<accession>A0ABQ4Z8K7</accession>
<reference evidence="1" key="2">
    <citation type="submission" date="2022-01" db="EMBL/GenBank/DDBJ databases">
        <authorList>
            <person name="Yamashiro T."/>
            <person name="Shiraishi A."/>
            <person name="Satake H."/>
            <person name="Nakayama K."/>
        </authorList>
    </citation>
    <scope>NUCLEOTIDE SEQUENCE</scope>
</reference>
<dbReference type="EMBL" id="BQNB010011124">
    <property type="protein sequence ID" value="GJS86445.1"/>
    <property type="molecule type" value="Genomic_DNA"/>
</dbReference>
<organism evidence="1 2">
    <name type="scientific">Tanacetum coccineum</name>
    <dbReference type="NCBI Taxonomy" id="301880"/>
    <lineage>
        <taxon>Eukaryota</taxon>
        <taxon>Viridiplantae</taxon>
        <taxon>Streptophyta</taxon>
        <taxon>Embryophyta</taxon>
        <taxon>Tracheophyta</taxon>
        <taxon>Spermatophyta</taxon>
        <taxon>Magnoliopsida</taxon>
        <taxon>eudicotyledons</taxon>
        <taxon>Gunneridae</taxon>
        <taxon>Pentapetalae</taxon>
        <taxon>asterids</taxon>
        <taxon>campanulids</taxon>
        <taxon>Asterales</taxon>
        <taxon>Asteraceae</taxon>
        <taxon>Asteroideae</taxon>
        <taxon>Anthemideae</taxon>
        <taxon>Anthemidinae</taxon>
        <taxon>Tanacetum</taxon>
    </lineage>
</organism>
<keyword evidence="2" id="KW-1185">Reference proteome</keyword>
<evidence type="ECO:0000313" key="1">
    <source>
        <dbReference type="EMBL" id="GJS86445.1"/>
    </source>
</evidence>
<evidence type="ECO:0000313" key="2">
    <source>
        <dbReference type="Proteomes" id="UP001151760"/>
    </source>
</evidence>
<sequence length="155" mass="17695">MGPTLSVEDEYADAQVQLVYQYFMQRFPNSRGLVNFSVQIFHFLAKSAQTWIRDGRSKLMVITKALTHNGLILSFRLKASATTFAFPGCCKYKFLPSIAGEAFFLFFTPIKLLVLPRKLSHRLSYFGESFDESPIVACKTKELGIPKEWLEMPIL</sequence>
<name>A0ABQ4Z8K7_9ASTR</name>
<comment type="caution">
    <text evidence="1">The sequence shown here is derived from an EMBL/GenBank/DDBJ whole genome shotgun (WGS) entry which is preliminary data.</text>
</comment>
<dbReference type="Proteomes" id="UP001151760">
    <property type="component" value="Unassembled WGS sequence"/>
</dbReference>